<comment type="caution">
    <text evidence="2">The sequence shown here is derived from an EMBL/GenBank/DDBJ whole genome shotgun (WGS) entry which is preliminary data.</text>
</comment>
<feature type="chain" id="PRO_5045768544" evidence="1">
    <location>
        <begin position="23"/>
        <end position="113"/>
    </location>
</feature>
<feature type="signal peptide" evidence="1">
    <location>
        <begin position="1"/>
        <end position="22"/>
    </location>
</feature>
<reference evidence="2 3" key="1">
    <citation type="submission" date="2024-06" db="EMBL/GenBank/DDBJ databases">
        <title>Chitinophaga defluvii sp. nov., isolated from municipal sewage.</title>
        <authorList>
            <person name="Zhang L."/>
        </authorList>
    </citation>
    <scope>NUCLEOTIDE SEQUENCE [LARGE SCALE GENOMIC DNA]</scope>
    <source>
        <strain evidence="2 3">H8</strain>
    </source>
</reference>
<dbReference type="RefSeq" id="WP_354663234.1">
    <property type="nucleotide sequence ID" value="NZ_JBEXAC010000002.1"/>
</dbReference>
<dbReference type="Proteomes" id="UP001549749">
    <property type="component" value="Unassembled WGS sequence"/>
</dbReference>
<gene>
    <name evidence="2" type="ORF">ABR189_25075</name>
</gene>
<evidence type="ECO:0000313" key="2">
    <source>
        <dbReference type="EMBL" id="MET7000681.1"/>
    </source>
</evidence>
<accession>A0ABV2TCB8</accession>
<name>A0ABV2TCB8_9BACT</name>
<protein>
    <submittedName>
        <fullName evidence="2">Uncharacterized protein</fullName>
    </submittedName>
</protein>
<evidence type="ECO:0000313" key="3">
    <source>
        <dbReference type="Proteomes" id="UP001549749"/>
    </source>
</evidence>
<keyword evidence="1" id="KW-0732">Signal</keyword>
<keyword evidence="3" id="KW-1185">Reference proteome</keyword>
<organism evidence="2 3">
    <name type="scientific">Chitinophaga defluvii</name>
    <dbReference type="NCBI Taxonomy" id="3163343"/>
    <lineage>
        <taxon>Bacteria</taxon>
        <taxon>Pseudomonadati</taxon>
        <taxon>Bacteroidota</taxon>
        <taxon>Chitinophagia</taxon>
        <taxon>Chitinophagales</taxon>
        <taxon>Chitinophagaceae</taxon>
        <taxon>Chitinophaga</taxon>
    </lineage>
</organism>
<sequence length="113" mass="11508">MKTLRSFITVMVIMIAVAGAYASKKSNPNAGKRFATSWYTYNGGPVNNVASYDLFSGTPSCPGTGALCAINATTGAANHPDATAFAADAPLQAQIVTVNSGGADQPRALAVNP</sequence>
<evidence type="ECO:0000256" key="1">
    <source>
        <dbReference type="SAM" id="SignalP"/>
    </source>
</evidence>
<proteinExistence type="predicted"/>
<dbReference type="EMBL" id="JBEXAC010000002">
    <property type="protein sequence ID" value="MET7000681.1"/>
    <property type="molecule type" value="Genomic_DNA"/>
</dbReference>